<evidence type="ECO:0000313" key="2">
    <source>
        <dbReference type="Proteomes" id="UP000177803"/>
    </source>
</evidence>
<sequence length="187" mass="20731">MRFTKPKNNQNLIAKTIVFGLILAQVVVPVAALAQYSVTDPELANLSKSDADYAALTLGRGSDGKLLSTYLDGQDDTEKPDRVVRAVMTAYTSTIDQCDDDPFIAAWGERVFDGMIAANWLPHNTLIKIPSLFGDKVFRVADRMNARYGFGRIDIWMPGPRVDAIKFGVKRADIEIYYPETKVAIAK</sequence>
<evidence type="ECO:0000313" key="1">
    <source>
        <dbReference type="EMBL" id="OGH83730.1"/>
    </source>
</evidence>
<proteinExistence type="predicted"/>
<comment type="caution">
    <text evidence="1">The sequence shown here is derived from an EMBL/GenBank/DDBJ whole genome shotgun (WGS) entry which is preliminary data.</text>
</comment>
<dbReference type="CDD" id="cd22784">
    <property type="entry name" value="DPBB_MltA_YuiC-like"/>
    <property type="match status" value="1"/>
</dbReference>
<evidence type="ECO:0008006" key="3">
    <source>
        <dbReference type="Google" id="ProtNLM"/>
    </source>
</evidence>
<name>A0A1F6NJ24_9BACT</name>
<accession>A0A1F6NJ24</accession>
<dbReference type="Proteomes" id="UP000177803">
    <property type="component" value="Unassembled WGS sequence"/>
</dbReference>
<reference evidence="1 2" key="1">
    <citation type="journal article" date="2016" name="Nat. Commun.">
        <title>Thousands of microbial genomes shed light on interconnected biogeochemical processes in an aquifer system.</title>
        <authorList>
            <person name="Anantharaman K."/>
            <person name="Brown C.T."/>
            <person name="Hug L.A."/>
            <person name="Sharon I."/>
            <person name="Castelle C.J."/>
            <person name="Probst A.J."/>
            <person name="Thomas B.C."/>
            <person name="Singh A."/>
            <person name="Wilkins M.J."/>
            <person name="Karaoz U."/>
            <person name="Brodie E.L."/>
            <person name="Williams K.H."/>
            <person name="Hubbard S.S."/>
            <person name="Banfield J.F."/>
        </authorList>
    </citation>
    <scope>NUCLEOTIDE SEQUENCE [LARGE SCALE GENOMIC DNA]</scope>
</reference>
<organism evidence="1 2">
    <name type="scientific">Candidatus Magasanikbacteria bacterium RIFOXYA2_FULL_44_8</name>
    <dbReference type="NCBI Taxonomy" id="1798696"/>
    <lineage>
        <taxon>Bacteria</taxon>
        <taxon>Candidatus Magasanikiibacteriota</taxon>
    </lineage>
</organism>
<dbReference type="EMBL" id="MFQR01000067">
    <property type="protein sequence ID" value="OGH83730.1"/>
    <property type="molecule type" value="Genomic_DNA"/>
</dbReference>
<protein>
    <recommendedName>
        <fullName evidence="3">3D domain-containing protein</fullName>
    </recommendedName>
</protein>
<gene>
    <name evidence="1" type="ORF">A2261_04100</name>
</gene>
<dbReference type="AlphaFoldDB" id="A0A1F6NJ24"/>